<gene>
    <name evidence="14" type="ORF">HNQ73_003281</name>
</gene>
<dbReference type="CDD" id="cd04823">
    <property type="entry name" value="ALAD_PBGS_aspartate_rich"/>
    <property type="match status" value="1"/>
</dbReference>
<evidence type="ECO:0000313" key="15">
    <source>
        <dbReference type="Proteomes" id="UP000588017"/>
    </source>
</evidence>
<dbReference type="RefSeq" id="WP_183336190.1">
    <property type="nucleotide sequence ID" value="NZ_BMHX01000009.1"/>
</dbReference>
<evidence type="ECO:0000256" key="2">
    <source>
        <dbReference type="ARBA" id="ARBA00008055"/>
    </source>
</evidence>
<dbReference type="AlphaFoldDB" id="A0A841KK28"/>
<evidence type="ECO:0000256" key="13">
    <source>
        <dbReference type="SAM" id="MobiDB-lite"/>
    </source>
</evidence>
<evidence type="ECO:0000256" key="7">
    <source>
        <dbReference type="ARBA" id="ARBA00023244"/>
    </source>
</evidence>
<evidence type="ECO:0000256" key="1">
    <source>
        <dbReference type="ARBA" id="ARBA00004694"/>
    </source>
</evidence>
<keyword evidence="10" id="KW-0460">Magnesium</keyword>
<dbReference type="GO" id="GO:0004655">
    <property type="term" value="F:porphobilinogen synthase activity"/>
    <property type="evidence" value="ECO:0007669"/>
    <property type="project" value="UniProtKB-EC"/>
</dbReference>
<protein>
    <recommendedName>
        <fullName evidence="4 11">Delta-aminolevulinic acid dehydratase</fullName>
        <ecNumber evidence="3 11">4.2.1.24</ecNumber>
    </recommendedName>
</protein>
<dbReference type="SUPFAM" id="SSF51569">
    <property type="entry name" value="Aldolase"/>
    <property type="match status" value="1"/>
</dbReference>
<evidence type="ECO:0000256" key="4">
    <source>
        <dbReference type="ARBA" id="ARBA00020771"/>
    </source>
</evidence>
<dbReference type="GO" id="GO:0005829">
    <property type="term" value="C:cytosol"/>
    <property type="evidence" value="ECO:0007669"/>
    <property type="project" value="TreeGrafter"/>
</dbReference>
<dbReference type="UniPathway" id="UPA00251">
    <property type="reaction ID" value="UER00318"/>
</dbReference>
<dbReference type="PROSITE" id="PS00169">
    <property type="entry name" value="D_ALA_DEHYDRATASE"/>
    <property type="match status" value="1"/>
</dbReference>
<dbReference type="EMBL" id="JACHEH010000009">
    <property type="protein sequence ID" value="MBB6169629.1"/>
    <property type="molecule type" value="Genomic_DNA"/>
</dbReference>
<dbReference type="PRINTS" id="PR00144">
    <property type="entry name" value="DALDHYDRTASE"/>
</dbReference>
<evidence type="ECO:0000256" key="6">
    <source>
        <dbReference type="ARBA" id="ARBA00023239"/>
    </source>
</evidence>
<evidence type="ECO:0000256" key="8">
    <source>
        <dbReference type="ARBA" id="ARBA00047651"/>
    </source>
</evidence>
<feature type="active site" description="Schiff-base intermediate with substrate" evidence="9">
    <location>
        <position position="275"/>
    </location>
</feature>
<reference evidence="14 15" key="1">
    <citation type="submission" date="2020-08" db="EMBL/GenBank/DDBJ databases">
        <title>Genomic Encyclopedia of Type Strains, Phase IV (KMG-IV): sequencing the most valuable type-strain genomes for metagenomic binning, comparative biology and taxonomic classification.</title>
        <authorList>
            <person name="Goeker M."/>
        </authorList>
    </citation>
    <scope>NUCLEOTIDE SEQUENCE [LARGE SCALE GENOMIC DNA]</scope>
    <source>
        <strain evidence="14 15">DSM 101465</strain>
    </source>
</reference>
<dbReference type="GO" id="GO:0008270">
    <property type="term" value="F:zinc ion binding"/>
    <property type="evidence" value="ECO:0007669"/>
    <property type="project" value="TreeGrafter"/>
</dbReference>
<keyword evidence="10" id="KW-0479">Metal-binding</keyword>
<evidence type="ECO:0000256" key="11">
    <source>
        <dbReference type="RuleBase" id="RU000515"/>
    </source>
</evidence>
<evidence type="ECO:0000313" key="14">
    <source>
        <dbReference type="EMBL" id="MBB6169629.1"/>
    </source>
</evidence>
<feature type="region of interest" description="Disordered" evidence="13">
    <location>
        <begin position="1"/>
        <end position="32"/>
    </location>
</feature>
<evidence type="ECO:0000256" key="5">
    <source>
        <dbReference type="ARBA" id="ARBA00023133"/>
    </source>
</evidence>
<comment type="pathway">
    <text evidence="1">Porphyrin-containing compound metabolism; protoporphyrin-IX biosynthesis; coproporphyrinogen-III from 5-aminolevulinate: step 1/4.</text>
</comment>
<name>A0A841KK28_9HYPH</name>
<comment type="catalytic activity">
    <reaction evidence="8 11">
        <text>2 5-aminolevulinate = porphobilinogen + 2 H2O + H(+)</text>
        <dbReference type="Rhea" id="RHEA:24064"/>
        <dbReference type="ChEBI" id="CHEBI:15377"/>
        <dbReference type="ChEBI" id="CHEBI:15378"/>
        <dbReference type="ChEBI" id="CHEBI:58126"/>
        <dbReference type="ChEBI" id="CHEBI:356416"/>
        <dbReference type="EC" id="4.2.1.24"/>
    </reaction>
</comment>
<organism evidence="14 15">
    <name type="scientific">Chelatococcus composti</name>
    <dbReference type="NCBI Taxonomy" id="1743235"/>
    <lineage>
        <taxon>Bacteria</taxon>
        <taxon>Pseudomonadati</taxon>
        <taxon>Pseudomonadota</taxon>
        <taxon>Alphaproteobacteria</taxon>
        <taxon>Hyphomicrobiales</taxon>
        <taxon>Chelatococcaceae</taxon>
        <taxon>Chelatococcus</taxon>
    </lineage>
</organism>
<evidence type="ECO:0000256" key="3">
    <source>
        <dbReference type="ARBA" id="ARBA00012053"/>
    </source>
</evidence>
<evidence type="ECO:0000256" key="12">
    <source>
        <dbReference type="RuleBase" id="RU004161"/>
    </source>
</evidence>
<dbReference type="InterPro" id="IPR030656">
    <property type="entry name" value="ALAD_AS"/>
</dbReference>
<evidence type="ECO:0000256" key="9">
    <source>
        <dbReference type="PIRSR" id="PIRSR001415-1"/>
    </source>
</evidence>
<dbReference type="InterPro" id="IPR001731">
    <property type="entry name" value="ALAD"/>
</dbReference>
<keyword evidence="6 11" id="KW-0456">Lyase</keyword>
<keyword evidence="5" id="KW-0350">Heme biosynthesis</keyword>
<dbReference type="FunFam" id="3.20.20.70:FF:000019">
    <property type="entry name" value="Delta-aminolevulinic acid dehydratase"/>
    <property type="match status" value="1"/>
</dbReference>
<comment type="caution">
    <text evidence="14">The sequence shown here is derived from an EMBL/GenBank/DDBJ whole genome shotgun (WGS) entry which is preliminary data.</text>
</comment>
<dbReference type="Gene3D" id="3.20.20.70">
    <property type="entry name" value="Aldolase class I"/>
    <property type="match status" value="1"/>
</dbReference>
<comment type="similarity">
    <text evidence="2 12">Belongs to the ALAD family.</text>
</comment>
<dbReference type="EC" id="4.2.1.24" evidence="3 11"/>
<dbReference type="PANTHER" id="PTHR11458:SF0">
    <property type="entry name" value="DELTA-AMINOLEVULINIC ACID DEHYDRATASE"/>
    <property type="match status" value="1"/>
</dbReference>
<dbReference type="NCBIfam" id="NF006762">
    <property type="entry name" value="PRK09283.1"/>
    <property type="match status" value="1"/>
</dbReference>
<sequence>MTSNTASPRDERKCADSGASAPPAQPVPVRRLRRNRKAAWTRRLVQENVLTTNDLIWPLFVIAGEGQRVPVASMPGVERLSVDMAVREAERAATLGIPAIALFPYTDPALRDERGTEAYNPDNLVCRAIRAIKQAVPEVGIIADVALDPYTSHGHDGVLAGETILNDESVALLVRQALVQAEAGCDIIAPSDMMDGRVAAIRTALDGAGFQDVQIMAYAAKYASAFYGPFRDAIGTNATLVGDKRTYQMDPANSDEAMREIAMDIEEGADMIMVKPGLPYLDIVRRAKDTFGMPTFAYQVSGEYAMIEAAAANGWLDGERAMVESLIAFKRAGADGILTYYAPRIAEKLARAL</sequence>
<dbReference type="GO" id="GO:0006782">
    <property type="term" value="P:protoporphyrinogen IX biosynthetic process"/>
    <property type="evidence" value="ECO:0007669"/>
    <property type="project" value="UniProtKB-UniPathway"/>
</dbReference>
<comment type="subunit">
    <text evidence="11">Homooctamer.</text>
</comment>
<dbReference type="PIRSF" id="PIRSF001415">
    <property type="entry name" value="Porphbilin_synth"/>
    <property type="match status" value="1"/>
</dbReference>
<feature type="active site" description="Schiff-base intermediate with substrate" evidence="9">
    <location>
        <position position="221"/>
    </location>
</feature>
<keyword evidence="15" id="KW-1185">Reference proteome</keyword>
<dbReference type="Proteomes" id="UP000588017">
    <property type="component" value="Unassembled WGS sequence"/>
</dbReference>
<dbReference type="PANTHER" id="PTHR11458">
    <property type="entry name" value="DELTA-AMINOLEVULINIC ACID DEHYDRATASE"/>
    <property type="match status" value="1"/>
</dbReference>
<dbReference type="Pfam" id="PF00490">
    <property type="entry name" value="ALAD"/>
    <property type="match status" value="1"/>
</dbReference>
<feature type="binding site" evidence="10">
    <location>
        <position position="260"/>
    </location>
    <ligand>
        <name>Mg(2+)</name>
        <dbReference type="ChEBI" id="CHEBI:18420"/>
    </ligand>
</feature>
<dbReference type="InterPro" id="IPR013785">
    <property type="entry name" value="Aldolase_TIM"/>
</dbReference>
<keyword evidence="7 11" id="KW-0627">Porphyrin biosynthesis</keyword>
<evidence type="ECO:0000256" key="10">
    <source>
        <dbReference type="PIRSR" id="PIRSR001415-5"/>
    </source>
</evidence>
<dbReference type="SMART" id="SM01004">
    <property type="entry name" value="ALAD"/>
    <property type="match status" value="1"/>
</dbReference>
<accession>A0A841KK28</accession>
<proteinExistence type="inferred from homology"/>